<keyword evidence="2" id="KW-1185">Reference proteome</keyword>
<protein>
    <submittedName>
        <fullName evidence="1">Uncharacterized protein</fullName>
    </submittedName>
</protein>
<dbReference type="VEuPathDB" id="VectorBase:RPRC013722"/>
<organism evidence="1 2">
    <name type="scientific">Rhodnius prolixus</name>
    <name type="common">Triatomid bug</name>
    <dbReference type="NCBI Taxonomy" id="13249"/>
    <lineage>
        <taxon>Eukaryota</taxon>
        <taxon>Metazoa</taxon>
        <taxon>Ecdysozoa</taxon>
        <taxon>Arthropoda</taxon>
        <taxon>Hexapoda</taxon>
        <taxon>Insecta</taxon>
        <taxon>Pterygota</taxon>
        <taxon>Neoptera</taxon>
        <taxon>Paraneoptera</taxon>
        <taxon>Hemiptera</taxon>
        <taxon>Heteroptera</taxon>
        <taxon>Panheteroptera</taxon>
        <taxon>Cimicomorpha</taxon>
        <taxon>Reduviidae</taxon>
        <taxon>Triatominae</taxon>
        <taxon>Rhodnius</taxon>
    </lineage>
</organism>
<sequence>NEVIDCPVPCEDNGVSVGKQRKLSEALEERQNRPVVDNGFLGFTQKELDIARNQLEELKRVRMSYLSKYNTTDTQFWNNQLDGNSNMVKTPALFEDNKKKIQAVRSAKVEKNNAKLITIEKAADQHEKVVRDILTGKNGCSIKLTKSSCLDERAKCVSRYKSIRLATHNNVELSQDVEDINSNLEDCNNINETKKYDWNDRVLTTSLTEDVLDNLMIENNLVPAEDSPEYAESLSTSEENFKIMPRNKNVKSKEPEIDIENNKLIRCDGNSKVKLLRNCTVDEENVTSGKECSSNSNDPVGKPRNNPVIFYFIYCRHHNFFSSFFSVSTQEEKQKRTTRNSLRYKLKKKSILKKEII</sequence>
<accession>T1IBQ2</accession>
<evidence type="ECO:0000313" key="1">
    <source>
        <dbReference type="EnsemblMetazoa" id="RPRC013722-PA"/>
    </source>
</evidence>
<dbReference type="EnsemblMetazoa" id="RPRC013722-RA">
    <property type="protein sequence ID" value="RPRC013722-PA"/>
    <property type="gene ID" value="RPRC013722"/>
</dbReference>
<dbReference type="AlphaFoldDB" id="T1IBQ2"/>
<dbReference type="InParanoid" id="T1IBQ2"/>
<reference evidence="1" key="1">
    <citation type="submission" date="2015-05" db="UniProtKB">
        <authorList>
            <consortium name="EnsemblMetazoa"/>
        </authorList>
    </citation>
    <scope>IDENTIFICATION</scope>
</reference>
<evidence type="ECO:0000313" key="2">
    <source>
        <dbReference type="Proteomes" id="UP000015103"/>
    </source>
</evidence>
<dbReference type="EMBL" id="ACPB03018349">
    <property type="status" value="NOT_ANNOTATED_CDS"/>
    <property type="molecule type" value="Genomic_DNA"/>
</dbReference>
<dbReference type="Proteomes" id="UP000015103">
    <property type="component" value="Unassembled WGS sequence"/>
</dbReference>
<dbReference type="HOGENOM" id="CLU_777510_0_0_1"/>
<proteinExistence type="predicted"/>
<name>T1IBQ2_RHOPR</name>